<dbReference type="InterPro" id="IPR001810">
    <property type="entry name" value="F-box_dom"/>
</dbReference>
<dbReference type="Pfam" id="PF08268">
    <property type="entry name" value="FBA_3"/>
    <property type="match status" value="1"/>
</dbReference>
<gene>
    <name evidence="2" type="ORF">ACH5RR_033479</name>
</gene>
<feature type="domain" description="F-box" evidence="1">
    <location>
        <begin position="10"/>
        <end position="56"/>
    </location>
</feature>
<evidence type="ECO:0000259" key="1">
    <source>
        <dbReference type="PROSITE" id="PS50181"/>
    </source>
</evidence>
<dbReference type="PROSITE" id="PS50181">
    <property type="entry name" value="FBOX"/>
    <property type="match status" value="1"/>
</dbReference>
<dbReference type="Gene3D" id="1.20.1280.50">
    <property type="match status" value="1"/>
</dbReference>
<dbReference type="EMBL" id="JBJUIK010000013">
    <property type="protein sequence ID" value="KAL3508097.1"/>
    <property type="molecule type" value="Genomic_DNA"/>
</dbReference>
<reference evidence="2 3" key="1">
    <citation type="submission" date="2024-11" db="EMBL/GenBank/DDBJ databases">
        <title>A near-complete genome assembly of Cinchona calisaya.</title>
        <authorList>
            <person name="Lian D.C."/>
            <person name="Zhao X.W."/>
            <person name="Wei L."/>
        </authorList>
    </citation>
    <scope>NUCLEOTIDE SEQUENCE [LARGE SCALE GENOMIC DNA]</scope>
    <source>
        <tissue evidence="2">Nenye</tissue>
    </source>
</reference>
<dbReference type="InterPro" id="IPR013187">
    <property type="entry name" value="F-box-assoc_dom_typ3"/>
</dbReference>
<dbReference type="Pfam" id="PF00646">
    <property type="entry name" value="F-box"/>
    <property type="match status" value="1"/>
</dbReference>
<dbReference type="AlphaFoldDB" id="A0ABD2YQG6"/>
<dbReference type="InterPro" id="IPR050796">
    <property type="entry name" value="SCF_F-box_component"/>
</dbReference>
<dbReference type="InterPro" id="IPR017451">
    <property type="entry name" value="F-box-assoc_interact_dom"/>
</dbReference>
<dbReference type="CDD" id="cd22157">
    <property type="entry name" value="F-box_AtFBW1-like"/>
    <property type="match status" value="1"/>
</dbReference>
<dbReference type="PANTHER" id="PTHR31672">
    <property type="entry name" value="BNACNNG10540D PROTEIN"/>
    <property type="match status" value="1"/>
</dbReference>
<evidence type="ECO:0000313" key="3">
    <source>
        <dbReference type="Proteomes" id="UP001630127"/>
    </source>
</evidence>
<dbReference type="PANTHER" id="PTHR31672:SF13">
    <property type="entry name" value="F-BOX PROTEIN CPR30-LIKE"/>
    <property type="match status" value="1"/>
</dbReference>
<comment type="caution">
    <text evidence="2">The sequence shown here is derived from an EMBL/GenBank/DDBJ whole genome shotgun (WGS) entry which is preliminary data.</text>
</comment>
<sequence>MATRSDSAPAPSAAGLPQELITQILLHLPAKSIGRFRCVSKPWNSLLSSRYFMKSHLTLHSIHSPSNLIIISSSDYSLFTITFNPKRSSSTSRVRREDGVSRKLKNCQGMWYSLLGSCNGLVLMVDFDNCLFLMNPTTLELVKVPDSSLALDPIRRFSLHGFGYDSSSDDYKIVILTCYGNPFGVNEGTFVDVYSLKMKTWRRIENSPYDHSYSYEVNSGVLLHGAIHWLATETSVEDSPVIVAALSLSDEKFTHLGVPSCFNERNSSAYKLVVLEGCLGMVCNVVYEDYQFYIWIMKEYGVQESWTKLVINMPQNENLFKLICQYGDDEVVFLENGSKLVLHNLKEKSLRNVEVSGVPGMHYDGIMNFSEILVSPSFFS</sequence>
<organism evidence="2 3">
    <name type="scientific">Cinchona calisaya</name>
    <dbReference type="NCBI Taxonomy" id="153742"/>
    <lineage>
        <taxon>Eukaryota</taxon>
        <taxon>Viridiplantae</taxon>
        <taxon>Streptophyta</taxon>
        <taxon>Embryophyta</taxon>
        <taxon>Tracheophyta</taxon>
        <taxon>Spermatophyta</taxon>
        <taxon>Magnoliopsida</taxon>
        <taxon>eudicotyledons</taxon>
        <taxon>Gunneridae</taxon>
        <taxon>Pentapetalae</taxon>
        <taxon>asterids</taxon>
        <taxon>lamiids</taxon>
        <taxon>Gentianales</taxon>
        <taxon>Rubiaceae</taxon>
        <taxon>Cinchonoideae</taxon>
        <taxon>Cinchoneae</taxon>
        <taxon>Cinchona</taxon>
    </lineage>
</organism>
<dbReference type="SMART" id="SM00256">
    <property type="entry name" value="FBOX"/>
    <property type="match status" value="1"/>
</dbReference>
<dbReference type="NCBIfam" id="TIGR01640">
    <property type="entry name" value="F_box_assoc_1"/>
    <property type="match status" value="1"/>
</dbReference>
<name>A0ABD2YQG6_9GENT</name>
<keyword evidence="3" id="KW-1185">Reference proteome</keyword>
<accession>A0ABD2YQG6</accession>
<evidence type="ECO:0000313" key="2">
    <source>
        <dbReference type="EMBL" id="KAL3508097.1"/>
    </source>
</evidence>
<dbReference type="InterPro" id="IPR036047">
    <property type="entry name" value="F-box-like_dom_sf"/>
</dbReference>
<dbReference type="SUPFAM" id="SSF81383">
    <property type="entry name" value="F-box domain"/>
    <property type="match status" value="1"/>
</dbReference>
<protein>
    <recommendedName>
        <fullName evidence="1">F-box domain-containing protein</fullName>
    </recommendedName>
</protein>
<dbReference type="Proteomes" id="UP001630127">
    <property type="component" value="Unassembled WGS sequence"/>
</dbReference>
<proteinExistence type="predicted"/>